<reference evidence="3 4" key="1">
    <citation type="submission" date="2022-01" db="EMBL/GenBank/DDBJ databases">
        <authorList>
            <person name="Xiong W."/>
            <person name="Schranz E."/>
        </authorList>
    </citation>
    <scope>NUCLEOTIDE SEQUENCE [LARGE SCALE GENOMIC DNA]</scope>
</reference>
<evidence type="ECO:0000259" key="2">
    <source>
        <dbReference type="SMART" id="SM00645"/>
    </source>
</evidence>
<gene>
    <name evidence="3" type="ORF">LVIROSA_LOCUS11643</name>
</gene>
<feature type="domain" description="Peptidase C1A papain C-terminal" evidence="2">
    <location>
        <begin position="5"/>
        <end position="110"/>
    </location>
</feature>
<name>A0AAU9MUW1_9ASTR</name>
<dbReference type="SMART" id="SM00645">
    <property type="entry name" value="Pept_C1"/>
    <property type="match status" value="1"/>
</dbReference>
<proteinExistence type="inferred from homology"/>
<dbReference type="EMBL" id="CAKMRJ010001613">
    <property type="protein sequence ID" value="CAH1424438.1"/>
    <property type="molecule type" value="Genomic_DNA"/>
</dbReference>
<dbReference type="InterPro" id="IPR038765">
    <property type="entry name" value="Papain-like_cys_pep_sf"/>
</dbReference>
<comment type="caution">
    <text evidence="3">The sequence shown here is derived from an EMBL/GenBank/DDBJ whole genome shotgun (WGS) entry which is preliminary data.</text>
</comment>
<organism evidence="3 4">
    <name type="scientific">Lactuca virosa</name>
    <dbReference type="NCBI Taxonomy" id="75947"/>
    <lineage>
        <taxon>Eukaryota</taxon>
        <taxon>Viridiplantae</taxon>
        <taxon>Streptophyta</taxon>
        <taxon>Embryophyta</taxon>
        <taxon>Tracheophyta</taxon>
        <taxon>Spermatophyta</taxon>
        <taxon>Magnoliopsida</taxon>
        <taxon>eudicotyledons</taxon>
        <taxon>Gunneridae</taxon>
        <taxon>Pentapetalae</taxon>
        <taxon>asterids</taxon>
        <taxon>campanulids</taxon>
        <taxon>Asterales</taxon>
        <taxon>Asteraceae</taxon>
        <taxon>Cichorioideae</taxon>
        <taxon>Cichorieae</taxon>
        <taxon>Lactucinae</taxon>
        <taxon>Lactuca</taxon>
    </lineage>
</organism>
<dbReference type="Proteomes" id="UP001157418">
    <property type="component" value="Unassembled WGS sequence"/>
</dbReference>
<dbReference type="InterPro" id="IPR000668">
    <property type="entry name" value="Peptidase_C1A_C"/>
</dbReference>
<dbReference type="GO" id="GO:0008234">
    <property type="term" value="F:cysteine-type peptidase activity"/>
    <property type="evidence" value="ECO:0007669"/>
    <property type="project" value="InterPro"/>
</dbReference>
<dbReference type="Gene3D" id="3.90.70.10">
    <property type="entry name" value="Cysteine proteinases"/>
    <property type="match status" value="1"/>
</dbReference>
<evidence type="ECO:0000313" key="3">
    <source>
        <dbReference type="EMBL" id="CAH1424438.1"/>
    </source>
</evidence>
<dbReference type="PANTHER" id="PTHR12411">
    <property type="entry name" value="CYSTEINE PROTEASE FAMILY C1-RELATED"/>
    <property type="match status" value="1"/>
</dbReference>
<sequence>MCCLIPLTGGPKVSSPPSKINNYVSSWAFSAIDAVEGINQIVTGDLITLSSQQVLDCDTNIENRGCNDGLMTNAFTFIIKNGGIDTEEDYPYTDNQGECKVRIIIFPNSTYY</sequence>
<dbReference type="SUPFAM" id="SSF54001">
    <property type="entry name" value="Cysteine proteinases"/>
    <property type="match status" value="1"/>
</dbReference>
<dbReference type="InterPro" id="IPR013128">
    <property type="entry name" value="Peptidase_C1A"/>
</dbReference>
<accession>A0AAU9MUW1</accession>
<dbReference type="Pfam" id="PF00112">
    <property type="entry name" value="Peptidase_C1"/>
    <property type="match status" value="1"/>
</dbReference>
<dbReference type="GO" id="GO:0006508">
    <property type="term" value="P:proteolysis"/>
    <property type="evidence" value="ECO:0007669"/>
    <property type="project" value="InterPro"/>
</dbReference>
<evidence type="ECO:0000313" key="4">
    <source>
        <dbReference type="Proteomes" id="UP001157418"/>
    </source>
</evidence>
<keyword evidence="4" id="KW-1185">Reference proteome</keyword>
<evidence type="ECO:0000256" key="1">
    <source>
        <dbReference type="ARBA" id="ARBA00008455"/>
    </source>
</evidence>
<protein>
    <recommendedName>
        <fullName evidence="2">Peptidase C1A papain C-terminal domain-containing protein</fullName>
    </recommendedName>
</protein>
<dbReference type="AlphaFoldDB" id="A0AAU9MUW1"/>
<comment type="similarity">
    <text evidence="1">Belongs to the peptidase C1 family.</text>
</comment>